<accession>A0A135LK27</accession>
<dbReference type="OMA" id="ECTIMCA"/>
<proteinExistence type="predicted"/>
<sequence>MAMSRHATGTVRYFVLEFEWFPMAHQFWQDEFADLETSPYPNLPSTGYHPELKHTIEHEIDWLDWSDFHHDQCTLSTRLQAAWALLLAQYANSEDIVFGTNVASEWRDCHRAENAPSIQGSWKYVIPFRVPVSWYSDLVEWLQIMQTRIEAIEEVLEWGGLDRIRSCSPQVAEACDLRTILLIREIDEEQQEDTQPLSTEGVCNMGSVALIVECLPSARLQNLSVRFHIDEAIVNGIQAKQMMFQFTNLIRQLCQVNFHEKGKHIIGLDTICEEDKTLIWKWNGSRPRNNDICITELFSQQVKRRANRAAVHAWDGLLTYSQLDEQSTLLAKYLVHTQVAGPGQIVPVCFDKTIWTTITILAIAKAGAVFILLDPYQPRSRLAAIMAQIQSSTILARPDTAELAQSITTHVVIVDEGFNGVGSFETAPLGGTSLPSDHLYIVFTSGSTGTPKGVTISHANLASAVAHQARTLGFNTGVRTFDSSSYTFDAYVYNTFYTLLTGGCLCVPSETDRINNLQLALQKLDVEFAQLTPSTSRLLDPNKLPRLRTLILTGEKINRTVLDPWLQTKGRVRVINAYGPSECTIMCAANCNITCAEDAESIGFGLGANLWIADLHDINRLAPVGAVGELLIDGPIVGQGYLGDEQKTTESLVQIPNGYLPGVALAPTSPMFRTRDLARYNSDGSISFIGRADTQIKINGQRVEIGEVEYHLGQLLPDGILPIVEAVQWPSGQKQLLAFIYLDEETGGSVSHIRRLVGDMIAGLDEKLSDRLPRFMIPSAFFPLQSVPMTASGKTDRKTLRSIALASPDRLLDLYSVETLGEPLMDDSIRPLTSDELILGDFWTKVLIIPNDTSLRPHDNFIAKGGDSLAAMRLVALLHEEGYGGLSVADILQHPHLSDLAGLLQRRDRYDQHYVADISTEPFSLLLGPKPEPNEINAIFIRVSESCQCNPADIEDIYPCSPIQEEMMVLAARNPQSFVTQTVLTLEPDVDLETFVLAWKNVSMSTPIIRTRIIDMKANHLRGAQHQNFAQVVLKCSLSLSKCPDLDECLQSEREAGMGVNEPLFRIGIVEQGSSDTDTKPESRTRVVFTMHHAIYDGWFLSQIGDEVFSTYNSLKKGDISGGSMIPYRNFIQYLHGSESTAAGQFWTDYLQDVNLVGFPPLPEANYKPYATAIEELNVSGIDWANTNGFTPNILIQTAWALVLSKRSGASDIVFGTTLLGRQISLPGIERVGGPTITTVPVRITIDWEGHDALSLVQITQNQAGKMIPFMHYGTSRIRRLNFDAEQACQFNTFLVVQPALQYSESNPQPLFDLGDGRDDIQAFNTYAVMLECCLTSDGLIVRASFDEIVLSKEEIGEILADLQKILSFLSTASKESPILSEVGILSKIERDRIAALRKPGRNVHVLEAEARLKECLPDEVENCGLNLVNIPGMSKQLVAFISMTENDTTPSKLLDVLSRPLGQLSEKLSRHMLPTRFLVLPQLPMIEPGQINRDKLSQIAIETPTDQFLDYSAFVKYRRAFDDPPRTKAELVLQHLWAATLEIDASSIGRQTSFLAIGGDSLSAMRLVAGLRGEGYFLQVADVLRTSHLADQAIKMVEEGSENNAPLLQPVAPFSLLEESINKESLAVACHVQPWEIEDAYPCSPIQEAMLARTVLQADEFVSRGLIPLPVDVDVNRLKEAWNTVIAETPVLRTRIVESAGQGLLQVVTKVAVQWLELGTREEETPTTVGIGGPLLSFSLIKPSSASETSPRGSAALFMTIHHAIYDRWSASLIMRRVESIYRGIAPTRNLIPYSRFIQYIVQEVDEEQCRDFWTGYLADCAAPQFPALPNPKYQPIANMASKRDVQGIKWPKGFTPATTLKAAWAILISQYCNSHDVVFGSTVMGRQAPLAGVELIAGPVIATVPIRVTLNWQLPLRTLLQGIQSAAAQMIPFEQYGLGRLQRLNPNSLQACHFQSLFVIQPRAEEDSQKNFLFLQRSENDTIGQTYALVLECVLGGSSSVSSTDAVTLSLSFDDQVIDGQQADRLLLQLEHILKQLCKHDDTMEKMPLSELDLLSEEDRQQIWAWNETLPETIDSRIDNMIAERVSEQPNSLAIDAWDGQLTYRELFDNARELANWLVTEQGVGPEISVLLCCSKSMWTPVAKLAVIMAGGVVALVDPFQAVERLRSIASQVDARLTLASPTTKEIAAKITSTAVYVVDAAFIQGLHDTCLVVDNSWIPIVSGSNALYIIFTSGSTGTPKGVIITHANACSAVVHQKQHWGYDYTTRVFDLSSYSFDFVWAPFLHGLCAGSCICIPSEDERRNDIAGAIQRLRINYLNITPSLARSLDPRSFPDIKNITMGGEVVQLKDATRWGEKVRVINLYGPSECTIGSTMAVYGVDFNRIVNIGQSHGLNAWVTSCAQPNKLAPIGAIGELVLEGPLVGRGYLNNPERTASVFIEKPPWLSAIDDDSIPRGQRGGLYRTGDLVSWNSYGRLMFVGRADTQVKIRGQRVELEEIEFHASHFLGPSFMVVAEVIEIRNTGDSGYNSQMLTLFLASRNGKESTNIGEELQQFTKTQRKELNRYLTQALPVYMVPSSMLELERIPLMPSGKIDRTRLREIGASSKFQDVQYNEPVEELQTDCEIVLKDLWSSLLAISSDRIGRHSNFFDLGGDSIMAIRLVGAARQQQLPLSVTLVFQNPQLDDMAARLSTPFSDERAHRFDPPDNGHLTESPNQVLPGKSQVANLLSVPEDMICDILPVTDFQRYAIRSGFTQPRTEWNYFSMRFTGLTNIANLTNLCLRLVSLLEILRTVFVPHNYDGEYIQVILRTLKPNVTVIRDLDELLDEACARVCLNELEEKLIPGSPFVNFFIFQSQKHNMSQLVIGISHALYDGISLSQMAEHFGALYDERPVPIVGQFSSYINSITSATSNSSRAASYTYWRSLLQDAPVPTNITYDNSRLRPGNRMRICREVSVSQPPKRATVATVFTAAWGIALARVTGQSDVVFGRAVSGRTLTSATADHERIIGPCLNLVPVRMSVSNFDPATPCSTADKSQIIESLQSQFIDSIPHETIGLSEIAKNCTNWPKDISEFGSVFYFQNIEQQTAVLVGGQDIVFAALPLDRPDPPEPPRLNVLPRGETQYTLELLVPEQMAKNNAWSQILDAMVEWLDAFSSGD</sequence>
<reference evidence="5 6" key="1">
    <citation type="journal article" date="2016" name="BMC Genomics">
        <title>Genome sequencing and secondary metabolism of the postharvest pathogen Penicillium griseofulvum.</title>
        <authorList>
            <person name="Banani H."/>
            <person name="Marcet-Houben M."/>
            <person name="Ballester A.R."/>
            <person name="Abbruscato P."/>
            <person name="Gonzalez-Candelas L."/>
            <person name="Gabaldon T."/>
            <person name="Spadaro D."/>
        </authorList>
    </citation>
    <scope>NUCLEOTIDE SEQUENCE [LARGE SCALE GENOMIC DNA]</scope>
    <source>
        <strain evidence="5 6">PG3</strain>
    </source>
</reference>
<gene>
    <name evidence="5" type="ORF">PGRI_031640</name>
</gene>
<dbReference type="Gene3D" id="3.30.559.10">
    <property type="entry name" value="Chloramphenicol acetyltransferase-like domain"/>
    <property type="match status" value="3"/>
</dbReference>
<dbReference type="OrthoDB" id="416786at2759"/>
<name>A0A135LK27_PENPA</name>
<dbReference type="Gene3D" id="1.10.1200.10">
    <property type="entry name" value="ACP-like"/>
    <property type="match status" value="3"/>
</dbReference>
<dbReference type="EMBL" id="LHQR01000065">
    <property type="protein sequence ID" value="KXG49294.1"/>
    <property type="molecule type" value="Genomic_DNA"/>
</dbReference>
<protein>
    <submittedName>
        <fullName evidence="5">AMP-dependent synthetase/ligase</fullName>
    </submittedName>
</protein>
<feature type="domain" description="Carrier" evidence="4">
    <location>
        <begin position="2620"/>
        <end position="2696"/>
    </location>
</feature>
<dbReference type="FunFam" id="3.30.300.30:FF:000015">
    <property type="entry name" value="Nonribosomal peptide synthase SidD"/>
    <property type="match status" value="2"/>
</dbReference>
<keyword evidence="6" id="KW-1185">Reference proteome</keyword>
<dbReference type="CDD" id="cd05918">
    <property type="entry name" value="A_NRPS_SidN3_like"/>
    <property type="match status" value="2"/>
</dbReference>
<dbReference type="GO" id="GO:0031177">
    <property type="term" value="F:phosphopantetheine binding"/>
    <property type="evidence" value="ECO:0007669"/>
    <property type="project" value="InterPro"/>
</dbReference>
<dbReference type="InterPro" id="IPR020806">
    <property type="entry name" value="PKS_PP-bd"/>
</dbReference>
<dbReference type="InterPro" id="IPR036736">
    <property type="entry name" value="ACP-like_sf"/>
</dbReference>
<keyword evidence="3 5" id="KW-0436">Ligase</keyword>
<feature type="domain" description="Carrier" evidence="4">
    <location>
        <begin position="830"/>
        <end position="908"/>
    </location>
</feature>
<dbReference type="Pfam" id="PF00501">
    <property type="entry name" value="AMP-binding"/>
    <property type="match status" value="2"/>
</dbReference>
<dbReference type="SUPFAM" id="SSF52777">
    <property type="entry name" value="CoA-dependent acyltransferases"/>
    <property type="match status" value="7"/>
</dbReference>
<keyword evidence="1" id="KW-0596">Phosphopantetheine</keyword>
<dbReference type="SMART" id="SM00823">
    <property type="entry name" value="PKS_PP"/>
    <property type="match status" value="3"/>
</dbReference>
<dbReference type="CDD" id="cd19545">
    <property type="entry name" value="FUM14_C_NRPS-like"/>
    <property type="match status" value="2"/>
</dbReference>
<dbReference type="CDD" id="cd19542">
    <property type="entry name" value="CT_NRPS-like"/>
    <property type="match status" value="1"/>
</dbReference>
<evidence type="ECO:0000256" key="2">
    <source>
        <dbReference type="ARBA" id="ARBA00022553"/>
    </source>
</evidence>
<evidence type="ECO:0000256" key="1">
    <source>
        <dbReference type="ARBA" id="ARBA00022450"/>
    </source>
</evidence>
<dbReference type="InterPro" id="IPR042099">
    <property type="entry name" value="ANL_N_sf"/>
</dbReference>
<dbReference type="PROSITE" id="PS50075">
    <property type="entry name" value="CARRIER"/>
    <property type="match status" value="3"/>
</dbReference>
<evidence type="ECO:0000313" key="6">
    <source>
        <dbReference type="Proteomes" id="UP000070168"/>
    </source>
</evidence>
<dbReference type="InterPro" id="IPR001242">
    <property type="entry name" value="Condensation_dom"/>
</dbReference>
<dbReference type="SMART" id="SM01294">
    <property type="entry name" value="PKS_PP_betabranch"/>
    <property type="match status" value="1"/>
</dbReference>
<dbReference type="Gene3D" id="3.30.559.30">
    <property type="entry name" value="Nonribosomal peptide synthetase, condensation domain"/>
    <property type="match status" value="4"/>
</dbReference>
<comment type="caution">
    <text evidence="5">The sequence shown here is derived from an EMBL/GenBank/DDBJ whole genome shotgun (WGS) entry which is preliminary data.</text>
</comment>
<dbReference type="InterPro" id="IPR020845">
    <property type="entry name" value="AMP-binding_CS"/>
</dbReference>
<dbReference type="FunFam" id="3.30.559.30:FF:000003">
    <property type="entry name" value="Nonribosomal peptide synthase SidD"/>
    <property type="match status" value="2"/>
</dbReference>
<dbReference type="PROSITE" id="PS00012">
    <property type="entry name" value="PHOSPHOPANTETHEINE"/>
    <property type="match status" value="2"/>
</dbReference>
<evidence type="ECO:0000313" key="5">
    <source>
        <dbReference type="EMBL" id="KXG49294.1"/>
    </source>
</evidence>
<feature type="domain" description="Carrier" evidence="4">
    <location>
        <begin position="1525"/>
        <end position="1601"/>
    </location>
</feature>
<keyword evidence="2" id="KW-0597">Phosphoprotein</keyword>
<dbReference type="GO" id="GO:0005737">
    <property type="term" value="C:cytoplasm"/>
    <property type="evidence" value="ECO:0007669"/>
    <property type="project" value="TreeGrafter"/>
</dbReference>
<dbReference type="Proteomes" id="UP000070168">
    <property type="component" value="Unassembled WGS sequence"/>
</dbReference>
<dbReference type="GO" id="GO:0043041">
    <property type="term" value="P:amino acid activation for nonribosomal peptide biosynthetic process"/>
    <property type="evidence" value="ECO:0007669"/>
    <property type="project" value="TreeGrafter"/>
</dbReference>
<dbReference type="RefSeq" id="XP_040647830.1">
    <property type="nucleotide sequence ID" value="XM_040790877.1"/>
</dbReference>
<dbReference type="FunFam" id="1.10.1200.10:FF:000005">
    <property type="entry name" value="Nonribosomal peptide synthetase 1"/>
    <property type="match status" value="1"/>
</dbReference>
<dbReference type="STRING" id="5078.A0A135LK27"/>
<dbReference type="GO" id="GO:0044550">
    <property type="term" value="P:secondary metabolite biosynthetic process"/>
    <property type="evidence" value="ECO:0007669"/>
    <property type="project" value="TreeGrafter"/>
</dbReference>
<dbReference type="InterPro" id="IPR000873">
    <property type="entry name" value="AMP-dep_synth/lig_dom"/>
</dbReference>
<organism evidence="5 6">
    <name type="scientific">Penicillium patulum</name>
    <name type="common">Penicillium griseofulvum</name>
    <dbReference type="NCBI Taxonomy" id="5078"/>
    <lineage>
        <taxon>Eukaryota</taxon>
        <taxon>Fungi</taxon>
        <taxon>Dikarya</taxon>
        <taxon>Ascomycota</taxon>
        <taxon>Pezizomycotina</taxon>
        <taxon>Eurotiomycetes</taxon>
        <taxon>Eurotiomycetidae</taxon>
        <taxon>Eurotiales</taxon>
        <taxon>Aspergillaceae</taxon>
        <taxon>Penicillium</taxon>
    </lineage>
</organism>
<dbReference type="Pfam" id="PF00550">
    <property type="entry name" value="PP-binding"/>
    <property type="match status" value="3"/>
</dbReference>
<dbReference type="InterPro" id="IPR010071">
    <property type="entry name" value="AA_adenyl_dom"/>
</dbReference>
<dbReference type="InterPro" id="IPR006162">
    <property type="entry name" value="Ppantetheine_attach_site"/>
</dbReference>
<evidence type="ECO:0000256" key="3">
    <source>
        <dbReference type="ARBA" id="ARBA00022598"/>
    </source>
</evidence>
<dbReference type="GO" id="GO:0016874">
    <property type="term" value="F:ligase activity"/>
    <property type="evidence" value="ECO:0007669"/>
    <property type="project" value="UniProtKB-KW"/>
</dbReference>
<dbReference type="Gene3D" id="3.40.50.12780">
    <property type="entry name" value="N-terminal domain of ligase-like"/>
    <property type="match status" value="2"/>
</dbReference>
<evidence type="ECO:0000259" key="4">
    <source>
        <dbReference type="PROSITE" id="PS50075"/>
    </source>
</evidence>
<dbReference type="SUPFAM" id="SSF56801">
    <property type="entry name" value="Acetyl-CoA synthetase-like"/>
    <property type="match status" value="3"/>
</dbReference>
<dbReference type="PANTHER" id="PTHR45527">
    <property type="entry name" value="NONRIBOSOMAL PEPTIDE SYNTHETASE"/>
    <property type="match status" value="1"/>
</dbReference>
<dbReference type="SUPFAM" id="SSF47336">
    <property type="entry name" value="ACP-like"/>
    <property type="match status" value="3"/>
</dbReference>
<dbReference type="InterPro" id="IPR023213">
    <property type="entry name" value="CAT-like_dom_sf"/>
</dbReference>
<dbReference type="InterPro" id="IPR045851">
    <property type="entry name" value="AMP-bd_C_sf"/>
</dbReference>
<dbReference type="GeneID" id="63706177"/>
<dbReference type="PANTHER" id="PTHR45527:SF1">
    <property type="entry name" value="FATTY ACID SYNTHASE"/>
    <property type="match status" value="1"/>
</dbReference>
<dbReference type="Gene3D" id="3.30.300.30">
    <property type="match status" value="3"/>
</dbReference>
<dbReference type="NCBIfam" id="TIGR01733">
    <property type="entry name" value="AA-adenyl-dom"/>
    <property type="match status" value="1"/>
</dbReference>
<dbReference type="InterPro" id="IPR009081">
    <property type="entry name" value="PP-bd_ACP"/>
</dbReference>
<dbReference type="PROSITE" id="PS00455">
    <property type="entry name" value="AMP_BINDING"/>
    <property type="match status" value="2"/>
</dbReference>
<dbReference type="Pfam" id="PF00668">
    <property type="entry name" value="Condensation"/>
    <property type="match status" value="3"/>
</dbReference>